<keyword evidence="4" id="KW-0865">Zymogen</keyword>
<reference evidence="6 7" key="1">
    <citation type="submission" date="2015-01" db="EMBL/GenBank/DDBJ databases">
        <title>Ahrensia donghaiensis sp. nov., a novel dimethylsulphoniopropionate-cleavage bacterium isolated from seawater and emended descriptions of the genus Ahrensia and Ahrensia kielensis.</title>
        <authorList>
            <person name="Liu J."/>
        </authorList>
    </citation>
    <scope>NUCLEOTIDE SEQUENCE [LARGE SCALE GENOMIC DNA]</scope>
    <source>
        <strain evidence="6 7">LZD062</strain>
    </source>
</reference>
<dbReference type="InterPro" id="IPR043137">
    <property type="entry name" value="GGT_ssub_C"/>
</dbReference>
<comment type="similarity">
    <text evidence="1">Belongs to the gamma-glutamyltransferase family.</text>
</comment>
<dbReference type="SUPFAM" id="SSF56235">
    <property type="entry name" value="N-terminal nucleophile aminohydrolases (Ntn hydrolases)"/>
    <property type="match status" value="1"/>
</dbReference>
<accession>A0A0N0E6N7</accession>
<dbReference type="InterPro" id="IPR051792">
    <property type="entry name" value="GGT_bact"/>
</dbReference>
<dbReference type="Pfam" id="PF01019">
    <property type="entry name" value="G_glu_transpept"/>
    <property type="match status" value="2"/>
</dbReference>
<evidence type="ECO:0000256" key="1">
    <source>
        <dbReference type="ARBA" id="ARBA00009381"/>
    </source>
</evidence>
<comment type="caution">
    <text evidence="6">The sequence shown here is derived from an EMBL/GenBank/DDBJ whole genome shotgun (WGS) entry which is preliminary data.</text>
</comment>
<dbReference type="InterPro" id="IPR029055">
    <property type="entry name" value="Ntn_hydrolases_N"/>
</dbReference>
<proteinExistence type="inferred from homology"/>
<dbReference type="EMBL" id="JXMU01000027">
    <property type="protein sequence ID" value="KPB00235.1"/>
    <property type="molecule type" value="Genomic_DNA"/>
</dbReference>
<evidence type="ECO:0000256" key="5">
    <source>
        <dbReference type="SAM" id="MobiDB-lite"/>
    </source>
</evidence>
<feature type="region of interest" description="Disordered" evidence="5">
    <location>
        <begin position="493"/>
        <end position="515"/>
    </location>
</feature>
<evidence type="ECO:0000256" key="4">
    <source>
        <dbReference type="ARBA" id="ARBA00023145"/>
    </source>
</evidence>
<keyword evidence="2 6" id="KW-0808">Transferase</keyword>
<dbReference type="PATRIC" id="fig|1514904.3.peg.2105"/>
<evidence type="ECO:0000256" key="2">
    <source>
        <dbReference type="ARBA" id="ARBA00022679"/>
    </source>
</evidence>
<protein>
    <submittedName>
        <fullName evidence="6">Gamma-glutamyltransferase</fullName>
    </submittedName>
</protein>
<sequence>MSHQTWAVTKPQIECAGGIVAAQHHEAAQIGADILSAGGNAMDAAIATAIALSVVEPWLSGLGGGGFLLHADKQGHVEALDFNVRAPIAADPADYPLVGGEGGDWFNWPSVEGDRNLIGPMSICVPGAVAGFAEGLSKYGSMSWADIVAPTIALAERGMRVDWFADLAFAVDAAGLSTNAHCAALFLDKSRRMPDLTDPTAYLLPMPAKAKMLKRLAKAGAQDFYKGEIAETLVHDLQACGSKISSKDLAGYKTVWREPAKASYRDREIYTMPGLSGGPSLLSSLGRLSEHDLGQMDEAHFAAHHANAIRATYEERLKSMGHAAAAHDCTSHLSVIDKAGNVVSLTNTLLSRFGAKVVAPSLELVMNNGMMWFDPRPNQPNSIASGAIPLANMSPVITTKNGKPDIAIGAAGGRQIFPAIAQLLSRIIDRQETPEAAFHAPRIDASSPTILVNREAPKDTATAISAHHPVQIAEDSLYPVQFAIPSLVQAGADGEPNIGVVHPNNPWTAARGEKQ</sequence>
<evidence type="ECO:0000313" key="7">
    <source>
        <dbReference type="Proteomes" id="UP000038011"/>
    </source>
</evidence>
<dbReference type="STRING" id="1514904.SU32_14830"/>
<evidence type="ECO:0000313" key="6">
    <source>
        <dbReference type="EMBL" id="KPB00235.1"/>
    </source>
</evidence>
<dbReference type="PANTHER" id="PTHR43199">
    <property type="entry name" value="GLUTATHIONE HYDROLASE"/>
    <property type="match status" value="1"/>
</dbReference>
<name>A0A0N0E6N7_9HYPH</name>
<keyword evidence="3" id="KW-0378">Hydrolase</keyword>
<dbReference type="AlphaFoldDB" id="A0A0N0E6N7"/>
<dbReference type="Proteomes" id="UP000038011">
    <property type="component" value="Unassembled WGS sequence"/>
</dbReference>
<dbReference type="GO" id="GO:0016740">
    <property type="term" value="F:transferase activity"/>
    <property type="evidence" value="ECO:0007669"/>
    <property type="project" value="UniProtKB-KW"/>
</dbReference>
<dbReference type="Gene3D" id="3.60.20.40">
    <property type="match status" value="1"/>
</dbReference>
<dbReference type="PANTHER" id="PTHR43199:SF1">
    <property type="entry name" value="GLUTATHIONE HYDROLASE PROENZYME"/>
    <property type="match status" value="1"/>
</dbReference>
<dbReference type="PRINTS" id="PR01210">
    <property type="entry name" value="GGTRANSPTASE"/>
</dbReference>
<keyword evidence="7" id="KW-1185">Reference proteome</keyword>
<evidence type="ECO:0000256" key="3">
    <source>
        <dbReference type="ARBA" id="ARBA00022801"/>
    </source>
</evidence>
<organism evidence="6 7">
    <name type="scientific">Ahrensia marina</name>
    <dbReference type="NCBI Taxonomy" id="1514904"/>
    <lineage>
        <taxon>Bacteria</taxon>
        <taxon>Pseudomonadati</taxon>
        <taxon>Pseudomonadota</taxon>
        <taxon>Alphaproteobacteria</taxon>
        <taxon>Hyphomicrobiales</taxon>
        <taxon>Ahrensiaceae</taxon>
        <taxon>Ahrensia</taxon>
    </lineage>
</organism>
<dbReference type="GO" id="GO:0016787">
    <property type="term" value="F:hydrolase activity"/>
    <property type="evidence" value="ECO:0007669"/>
    <property type="project" value="UniProtKB-KW"/>
</dbReference>
<gene>
    <name evidence="6" type="ORF">SU32_14830</name>
</gene>